<evidence type="ECO:0000313" key="2">
    <source>
        <dbReference type="Proteomes" id="UP000004136"/>
    </source>
</evidence>
<dbReference type="PATRIC" id="fig|1053201.3.peg.1674"/>
<evidence type="ECO:0000313" key="1">
    <source>
        <dbReference type="EMBL" id="EJV86736.1"/>
    </source>
</evidence>
<proteinExistence type="predicted"/>
<gene>
    <name evidence="1" type="ORF">IG3_01626</name>
</gene>
<dbReference type="Proteomes" id="UP000004136">
    <property type="component" value="Unassembled WGS sequence"/>
</dbReference>
<accession>J9C5Q2</accession>
<name>J9C5Q2_BACCE</name>
<protein>
    <submittedName>
        <fullName evidence="1">Uncharacterized protein</fullName>
    </submittedName>
</protein>
<sequence>MKEKVSSLATPSLFIKEKNYTVSITSESNFEKSYCVALSVTNPFGKNEHEFPVSMPASSRVKAVTEDDAGIFAKRTTKIKGVFSDIIGQAIRQVKEVEAHTIQISSSSSQRLTELDMEVSDIQDVQQSRYFSIDVSSDVEALQHERIFKMDHIVDEHVNRPFNTHEILIANEEVLHRTTNEHEMKPVMKEEVLHKKVREFAVDVDELPEWVNVARVLYGENFYESIVAGRQEKEINATTISVDTSNITIKELEAINISNAELADRSIREMIGSYEEYDIFNGQGIPVYLPDYDLFARIQRELSTNYAELSTGDRDALQINGEGVSLELVDRSISEIGSSLVDSETLLRKKIEMDLIEIDLNQSDRVTNEIKVGAAFHGYADRKNKYHEAERMNESEADRVTNEFIANDVTHMELTTPKGREYSVNMADISDGLNVNREFNTGNIIEIDNGDRNIKDVCSVINNTVATDKVIATVSTDYIETDPVNKITKDIVTVITENELSNRFDTKTIVFEETFSLADRNILQIDATREEMDLFEGLGIPVYLPDFDMFSRIKREFITETALSEIMNRPEINISSKIVDTVDMVRPIQEIMTDVSGAIEFERPLLELDSQIDYDYDAADTPAKKALIHEQDLFDTSRQFEADEITGDTFDRESTVETVVSESEQFSRQLIFESSIIENDSFKVDMLFDATCIKFEHFIVDNIYNAEIIEGDENKEVIKEDPKLWLRHSRQSWWTNSNWKKTR</sequence>
<dbReference type="OrthoDB" id="10015789at2"/>
<comment type="caution">
    <text evidence="1">The sequence shown here is derived from an EMBL/GenBank/DDBJ whole genome shotgun (WGS) entry which is preliminary data.</text>
</comment>
<dbReference type="HOGENOM" id="CLU_339405_0_0_9"/>
<dbReference type="AlphaFoldDB" id="J9C5Q2"/>
<dbReference type="EMBL" id="AHDV01000009">
    <property type="protein sequence ID" value="EJV86736.1"/>
    <property type="molecule type" value="Genomic_DNA"/>
</dbReference>
<reference evidence="1 2" key="1">
    <citation type="submission" date="2012-04" db="EMBL/GenBank/DDBJ databases">
        <title>The Genome Sequence of Bacillus cereus HuA2-1.</title>
        <authorList>
            <consortium name="The Broad Institute Genome Sequencing Platform"/>
            <consortium name="The Broad Institute Genome Sequencing Center for Infectious Disease"/>
            <person name="Feldgarden M."/>
            <person name="Van der Auwera G.A."/>
            <person name="Mahillon J."/>
            <person name="Duprez V."/>
            <person name="Timmery S."/>
            <person name="Mattelet C."/>
            <person name="Dierick K."/>
            <person name="Sun M."/>
            <person name="Yu Z."/>
            <person name="Zhu L."/>
            <person name="Hu X."/>
            <person name="Shank E.B."/>
            <person name="Swiecicka I."/>
            <person name="Hansen B.M."/>
            <person name="Andrup L."/>
            <person name="Young S.K."/>
            <person name="Zeng Q."/>
            <person name="Gargeya S."/>
            <person name="Fitzgerald M."/>
            <person name="Haas B."/>
            <person name="Abouelleil A."/>
            <person name="Alvarado L."/>
            <person name="Arachchi H.M."/>
            <person name="Berlin A."/>
            <person name="Chapman S.B."/>
            <person name="Goldberg J."/>
            <person name="Griggs A."/>
            <person name="Gujja S."/>
            <person name="Hansen M."/>
            <person name="Howarth C."/>
            <person name="Imamovic A."/>
            <person name="Larimer J."/>
            <person name="McCowen C."/>
            <person name="Montmayeur A."/>
            <person name="Murphy C."/>
            <person name="Neiman D."/>
            <person name="Pearson M."/>
            <person name="Priest M."/>
            <person name="Roberts A."/>
            <person name="Saif S."/>
            <person name="Shea T."/>
            <person name="Sisk P."/>
            <person name="Sykes S."/>
            <person name="Wortman J."/>
            <person name="Nusbaum C."/>
            <person name="Birren B."/>
        </authorList>
    </citation>
    <scope>NUCLEOTIDE SEQUENCE [LARGE SCALE GENOMIC DNA]</scope>
    <source>
        <strain evidence="1 2">HuA2-1</strain>
    </source>
</reference>
<dbReference type="RefSeq" id="WP_002136015.1">
    <property type="nucleotide sequence ID" value="NZ_JH804672.1"/>
</dbReference>
<organism evidence="1 2">
    <name type="scientific">Bacillus cereus HuA2-1</name>
    <dbReference type="NCBI Taxonomy" id="1053201"/>
    <lineage>
        <taxon>Bacteria</taxon>
        <taxon>Bacillati</taxon>
        <taxon>Bacillota</taxon>
        <taxon>Bacilli</taxon>
        <taxon>Bacillales</taxon>
        <taxon>Bacillaceae</taxon>
        <taxon>Bacillus</taxon>
        <taxon>Bacillus cereus group</taxon>
    </lineage>
</organism>